<dbReference type="Proteomes" id="UP000286806">
    <property type="component" value="Unassembled WGS sequence"/>
</dbReference>
<comment type="caution">
    <text evidence="1">The sequence shown here is derived from an EMBL/GenBank/DDBJ whole genome shotgun (WGS) entry which is preliminary data.</text>
</comment>
<gene>
    <name evidence="1" type="ORF">SFMTTN_0552</name>
</gene>
<dbReference type="Gene3D" id="2.30.110.20">
    <property type="entry name" value="Hcp1-like"/>
    <property type="match status" value="1"/>
</dbReference>
<reference evidence="1 2" key="1">
    <citation type="journal article" date="2019" name="Front. Microbiol.">
        <title>Genomes of Neutrophilic Sulfur-Oxidizing Chemolithoautotrophs Representing 9 Proteobacterial Species From 8 Genera.</title>
        <authorList>
            <person name="Watanabe T."/>
            <person name="Kojima H."/>
            <person name="Umezawa K."/>
            <person name="Hori C."/>
            <person name="Takasuka T.E."/>
            <person name="Kato Y."/>
            <person name="Fukui M."/>
        </authorList>
    </citation>
    <scope>NUCLEOTIDE SEQUENCE [LARGE SCALE GENOMIC DNA]</scope>
    <source>
        <strain evidence="1 2">TTN</strain>
    </source>
</reference>
<proteinExistence type="predicted"/>
<protein>
    <submittedName>
        <fullName evidence="1">Uncharacterized protein ImpD</fullName>
    </submittedName>
</protein>
<dbReference type="Pfam" id="PF05638">
    <property type="entry name" value="T6SS_HCP"/>
    <property type="match status" value="1"/>
</dbReference>
<dbReference type="InterPro" id="IPR053165">
    <property type="entry name" value="HSI-I_assembly_Hcp1"/>
</dbReference>
<evidence type="ECO:0000313" key="2">
    <source>
        <dbReference type="Proteomes" id="UP000286806"/>
    </source>
</evidence>
<dbReference type="OrthoDB" id="5066999at2"/>
<dbReference type="SUPFAM" id="SSF141452">
    <property type="entry name" value="Hcp1-like"/>
    <property type="match status" value="1"/>
</dbReference>
<dbReference type="PANTHER" id="PTHR36152">
    <property type="entry name" value="CYTOPLASMIC PROTEIN-RELATED"/>
    <property type="match status" value="1"/>
</dbReference>
<dbReference type="PANTHER" id="PTHR36152:SF5">
    <property type="entry name" value="PROTEIN HCP1"/>
    <property type="match status" value="1"/>
</dbReference>
<organism evidence="1 2">
    <name type="scientific">Sulfuriferula multivorans</name>
    <dbReference type="NCBI Taxonomy" id="1559896"/>
    <lineage>
        <taxon>Bacteria</taxon>
        <taxon>Pseudomonadati</taxon>
        <taxon>Pseudomonadota</taxon>
        <taxon>Betaproteobacteria</taxon>
        <taxon>Nitrosomonadales</taxon>
        <taxon>Sulfuricellaceae</taxon>
        <taxon>Sulfuriferula</taxon>
    </lineage>
</organism>
<dbReference type="InterPro" id="IPR036624">
    <property type="entry name" value="Hcp1-lik_sf"/>
</dbReference>
<keyword evidence="2" id="KW-1185">Reference proteome</keyword>
<dbReference type="RefSeq" id="WP_124703601.1">
    <property type="nucleotide sequence ID" value="NZ_BGOW01000003.1"/>
</dbReference>
<dbReference type="EMBL" id="BGOW01000003">
    <property type="protein sequence ID" value="GBL44751.1"/>
    <property type="molecule type" value="Genomic_DNA"/>
</dbReference>
<evidence type="ECO:0000313" key="1">
    <source>
        <dbReference type="EMBL" id="GBL44751.1"/>
    </source>
</evidence>
<dbReference type="InterPro" id="IPR008514">
    <property type="entry name" value="T6SS_Hcp"/>
</dbReference>
<accession>A0A401JAS6</accession>
<sequence length="160" mass="17261">MKIELFLKLDGIDGESTDDRHRNEIELLSCNWSESQQLIHSGGGGGAGKVQVQDLYCSLHSCTASPRLLLAVATGKRIKRAILTVRRAGKTPLDFLQWTLGDVAVSAYQTAAEQGSGLPPTDQVSLHFNNITLEYRPQQADGSLGAAITAGWDVTKNQAI</sequence>
<dbReference type="AlphaFoldDB" id="A0A401JAS6"/>
<name>A0A401JAS6_9PROT</name>